<feature type="transmembrane region" description="Helical" evidence="7">
    <location>
        <begin position="213"/>
        <end position="235"/>
    </location>
</feature>
<dbReference type="Proteomes" id="UP000008312">
    <property type="component" value="Unassembled WGS sequence"/>
</dbReference>
<feature type="transmembrane region" description="Helical" evidence="7">
    <location>
        <begin position="87"/>
        <end position="109"/>
    </location>
</feature>
<feature type="transmembrane region" description="Helical" evidence="7">
    <location>
        <begin position="7"/>
        <end position="27"/>
    </location>
</feature>
<dbReference type="EMBL" id="FN668651">
    <property type="protein sequence ID" value="CBK22867.2"/>
    <property type="molecule type" value="Genomic_DNA"/>
</dbReference>
<feature type="transmembrane region" description="Helical" evidence="7">
    <location>
        <begin position="422"/>
        <end position="445"/>
    </location>
</feature>
<keyword evidence="4 7" id="KW-0812">Transmembrane</keyword>
<dbReference type="GO" id="GO:0016020">
    <property type="term" value="C:membrane"/>
    <property type="evidence" value="ECO:0007669"/>
    <property type="project" value="UniProtKB-SubCell"/>
</dbReference>
<keyword evidence="5 7" id="KW-1133">Transmembrane helix</keyword>
<keyword evidence="2 7" id="KW-0813">Transport</keyword>
<feature type="transmembrane region" description="Helical" evidence="7">
    <location>
        <begin position="47"/>
        <end position="67"/>
    </location>
</feature>
<feature type="transmembrane region" description="Helical" evidence="7">
    <location>
        <begin position="145"/>
        <end position="166"/>
    </location>
</feature>
<evidence type="ECO:0000256" key="4">
    <source>
        <dbReference type="ARBA" id="ARBA00022692"/>
    </source>
</evidence>
<keyword evidence="10" id="KW-1185">Reference proteome</keyword>
<evidence type="ECO:0000256" key="1">
    <source>
        <dbReference type="ARBA" id="ARBA00004141"/>
    </source>
</evidence>
<evidence type="ECO:0000256" key="8">
    <source>
        <dbReference type="SAM" id="MobiDB-lite"/>
    </source>
</evidence>
<name>D8M478_BLAHO</name>
<dbReference type="OMA" id="AGFWFFG"/>
<gene>
    <name evidence="9" type="ORF">GSBLH_T00002453001</name>
</gene>
<feature type="compositionally biased region" description="Basic and acidic residues" evidence="8">
    <location>
        <begin position="304"/>
        <end position="333"/>
    </location>
</feature>
<comment type="similarity">
    <text evidence="7">Belongs to the inorganic phosphate transporter (PiT) (TC 2.A.20) family.</text>
</comment>
<dbReference type="GeneID" id="24919617"/>
<feature type="transmembrane region" description="Helical" evidence="7">
    <location>
        <begin position="115"/>
        <end position="133"/>
    </location>
</feature>
<keyword evidence="3 7" id="KW-0592">Phosphate transport</keyword>
<dbReference type="InParanoid" id="D8M478"/>
<sequence length="535" mass="57368">MAALTEYTWIPWCCAVVAFFCAFGIGANDVANAFATSVGSGALSLKAAIIIAAVMEFSGAFLLGGNVATTIMRGITNPDLFVDTPEVLMLGMFVVVLCVAAWLILATVYGLPVSTTHSCIGGLVGMAVVAKGWKAVYWGKVGQVALSWIITPVISSLLSSFVFWLVRKYVLRSKEPLRRGFQVYPSIIGLTIGINLFLVLYTSESLDIPLAWYYILLICVAVAVVIGLFVNFAILPRQKRAIEREQNRKELELHEKDIVVDVDVVKKTVEVPVTIETVPEVPNESHAAAESTPVTAPSATTPEPAKEAASEAASDVEKEPVKEGAKEHGKESKFEHLMEKQNIHAELEDEKSKVYQLHKNAEVFDERTEKLFTYLQIITAIFNSFAHGANDVANAIGPFAACISIYETGVASPKATPETWCLVLGGAGIVVGLACLGYKVMAAIGVNMVKVTPSRGFSIEIASSLVVLFGSALGLPLSTTHCKVGSTVGVGLVEGKSGVNWSLLYGVFAGWIFTLFICAVSTGLIYAFALFSPKL</sequence>
<keyword evidence="6 7" id="KW-0472">Membrane</keyword>
<organism evidence="9">
    <name type="scientific">Blastocystis hominis</name>
    <dbReference type="NCBI Taxonomy" id="12968"/>
    <lineage>
        <taxon>Eukaryota</taxon>
        <taxon>Sar</taxon>
        <taxon>Stramenopiles</taxon>
        <taxon>Bigyra</taxon>
        <taxon>Opalozoa</taxon>
        <taxon>Opalinata</taxon>
        <taxon>Blastocystidae</taxon>
        <taxon>Blastocystis</taxon>
    </lineage>
</organism>
<evidence type="ECO:0000313" key="10">
    <source>
        <dbReference type="Proteomes" id="UP000008312"/>
    </source>
</evidence>
<comment type="subcellular location">
    <subcellularLocation>
        <location evidence="1 7">Membrane</location>
        <topology evidence="1 7">Multi-pass membrane protein</topology>
    </subcellularLocation>
</comment>
<dbReference type="PANTHER" id="PTHR11101">
    <property type="entry name" value="PHOSPHATE TRANSPORTER"/>
    <property type="match status" value="1"/>
</dbReference>
<feature type="transmembrane region" description="Helical" evidence="7">
    <location>
        <begin position="503"/>
        <end position="531"/>
    </location>
</feature>
<evidence type="ECO:0000256" key="2">
    <source>
        <dbReference type="ARBA" id="ARBA00022448"/>
    </source>
</evidence>
<dbReference type="FunCoup" id="D8M478">
    <property type="interactions" value="51"/>
</dbReference>
<dbReference type="AlphaFoldDB" id="D8M478"/>
<dbReference type="Pfam" id="PF01384">
    <property type="entry name" value="PHO4"/>
    <property type="match status" value="1"/>
</dbReference>
<evidence type="ECO:0000256" key="5">
    <source>
        <dbReference type="ARBA" id="ARBA00022989"/>
    </source>
</evidence>
<feature type="compositionally biased region" description="Low complexity" evidence="8">
    <location>
        <begin position="280"/>
        <end position="303"/>
    </location>
</feature>
<evidence type="ECO:0000256" key="3">
    <source>
        <dbReference type="ARBA" id="ARBA00022592"/>
    </source>
</evidence>
<feature type="transmembrane region" description="Helical" evidence="7">
    <location>
        <begin position="181"/>
        <end position="201"/>
    </location>
</feature>
<dbReference type="GO" id="GO:0005315">
    <property type="term" value="F:phosphate transmembrane transporter activity"/>
    <property type="evidence" value="ECO:0007669"/>
    <property type="project" value="InterPro"/>
</dbReference>
<accession>D8M478</accession>
<evidence type="ECO:0000256" key="7">
    <source>
        <dbReference type="RuleBase" id="RU363058"/>
    </source>
</evidence>
<protein>
    <recommendedName>
        <fullName evidence="7">Phosphate transporter</fullName>
    </recommendedName>
</protein>
<feature type="region of interest" description="Disordered" evidence="8">
    <location>
        <begin position="280"/>
        <end position="333"/>
    </location>
</feature>
<dbReference type="OrthoDB" id="67021at2759"/>
<proteinExistence type="inferred from homology"/>
<dbReference type="GO" id="GO:0035435">
    <property type="term" value="P:phosphate ion transmembrane transport"/>
    <property type="evidence" value="ECO:0007669"/>
    <property type="project" value="TreeGrafter"/>
</dbReference>
<reference evidence="9" key="1">
    <citation type="submission" date="2010-02" db="EMBL/GenBank/DDBJ databases">
        <title>Sequencing and annotation of the Blastocystis hominis genome.</title>
        <authorList>
            <person name="Wincker P."/>
        </authorList>
    </citation>
    <scope>NUCLEOTIDE SEQUENCE</scope>
    <source>
        <strain evidence="9">Singapore isolate B</strain>
    </source>
</reference>
<evidence type="ECO:0000313" key="9">
    <source>
        <dbReference type="EMBL" id="CBK22867.2"/>
    </source>
</evidence>
<dbReference type="InterPro" id="IPR001204">
    <property type="entry name" value="Phos_transporter"/>
</dbReference>
<comment type="function">
    <text evidence="7">Sodium-phosphate symporter.</text>
</comment>
<dbReference type="RefSeq" id="XP_012896915.1">
    <property type="nucleotide sequence ID" value="XM_013041461.1"/>
</dbReference>
<evidence type="ECO:0000256" key="6">
    <source>
        <dbReference type="ARBA" id="ARBA00023136"/>
    </source>
</evidence>
<dbReference type="PANTHER" id="PTHR11101:SF80">
    <property type="entry name" value="PHOSPHATE TRANSPORTER"/>
    <property type="match status" value="1"/>
</dbReference>